<dbReference type="GO" id="GO:0038039">
    <property type="term" value="C:G protein-coupled receptor heterodimeric complex"/>
    <property type="evidence" value="ECO:0000318"/>
    <property type="project" value="GO_Central"/>
</dbReference>
<keyword evidence="14" id="KW-0807">Transducer</keyword>
<evidence type="ECO:0000313" key="23">
    <source>
        <dbReference type="EMBL" id="EDV29071.1"/>
    </source>
</evidence>
<dbReference type="STRING" id="10228.B3RJ61"/>
<keyword evidence="9 19" id="KW-0175">Coiled coil</keyword>
<evidence type="ECO:0000256" key="7">
    <source>
        <dbReference type="ARBA" id="ARBA00023018"/>
    </source>
</evidence>
<keyword evidence="7" id="KW-0770">Synapse</keyword>
<evidence type="ECO:0000256" key="13">
    <source>
        <dbReference type="ARBA" id="ARBA00023180"/>
    </source>
</evidence>
<evidence type="ECO:0000256" key="11">
    <source>
        <dbReference type="ARBA" id="ARBA00023157"/>
    </source>
</evidence>
<keyword evidence="8" id="KW-0297">G-protein coupled receptor</keyword>
<comment type="similarity">
    <text evidence="1">Belongs to the G-protein coupled receptor 3 family. GABA-B receptor subfamily.</text>
</comment>
<sequence>MIQQILLNLMLFLIIGLIFHPGNGEHYTHENEFNMEQHNKGDLYIGGLFPVHSIGWDASGVIPAVEMALEDINNRSDILAGYKLKLLWKDTQGKNHVGLSAYYDILRKPPTKVTILGPGFTNIATMTAENSHFYNLVQVSYSAEGARLSDRNLFPTFFRTCYNPSSFSSQLVTILLHFNWTEVGLLYANSDDFSHSVNSLKKSFSQAGIKIAIAEDFAAGSSMEREVTRIKESKVNIIIGLFHVEDSWKVFCQAFKLAIYGYDYAWIIPSWLSKEFWIKSNNIQGVNCTYDQILQASQYSLAIDHSKSNVLNRSTVSGMTPLMFRRRYQERLQTNNYTCRINPYAGFGYDAVWAVALALDNSIQELKMYNKTLTDFSYNDSEMGGIILHQMGLIEFEGVTNYIKFDKFGNVQPRKTYLKQLQGGELQIVGIILANSNRISYQSPQVSPLIWPDDHTPVAKYRFVLINIGISPIQFYFMTVLAVTGILLSTTLIMCNFKFRQERNVKMSSPKLNYLVLLGCIILYIAVIVMGIDGKDWITKLCMLTPWFICVGFTLAAGALFTKTYRVYRLLTAKTKLRAVSIARIFSFFKLKKPIRDHHLYAIIFILLVIEAGILTAWTVVDPLHSEIAYKVLDIPIAERGTRYCGYYFQCNCKYKTYWFVTTISLNAVILLFGAFLAYETRNIKITSMNDSKEIAICIYNIILLCGVAIAVYITTPKHSGITYGISGGLILYCTTSSLCILFVPKIVRNCKLIKRRRPSCSTEASCNTSVMLSYDTFQEKENEIRKLKQEVDRLQSTLQVLNCTDTKKYDRSDPSE</sequence>
<protein>
    <recommendedName>
        <fullName evidence="17">Gamma-aminobutyric acid type B receptor subunit 2</fullName>
    </recommendedName>
    <alternativeName>
        <fullName evidence="18">G-protein coupled receptor 51</fullName>
    </alternativeName>
</protein>
<dbReference type="FunFam" id="3.40.50.2300:FF:000063">
    <property type="entry name" value="Gamma-aminobutyric acid type B receptor subunit"/>
    <property type="match status" value="1"/>
</dbReference>
<dbReference type="Pfam" id="PF00003">
    <property type="entry name" value="7tm_3"/>
    <property type="match status" value="1"/>
</dbReference>
<dbReference type="InParanoid" id="B3RJ61"/>
<evidence type="ECO:0000259" key="22">
    <source>
        <dbReference type="PROSITE" id="PS50259"/>
    </source>
</evidence>
<reference evidence="23 24" key="1">
    <citation type="journal article" date="2008" name="Nature">
        <title>The Trichoplax genome and the nature of placozoans.</title>
        <authorList>
            <person name="Srivastava M."/>
            <person name="Begovic E."/>
            <person name="Chapman J."/>
            <person name="Putnam N.H."/>
            <person name="Hellsten U."/>
            <person name="Kawashima T."/>
            <person name="Kuo A."/>
            <person name="Mitros T."/>
            <person name="Salamov A."/>
            <person name="Carpenter M.L."/>
            <person name="Signorovitch A.Y."/>
            <person name="Moreno M.A."/>
            <person name="Kamm K."/>
            <person name="Grimwood J."/>
            <person name="Schmutz J."/>
            <person name="Shapiro H."/>
            <person name="Grigoriev I.V."/>
            <person name="Buss L.W."/>
            <person name="Schierwater B."/>
            <person name="Dellaporta S.L."/>
            <person name="Rokhsar D.S."/>
        </authorList>
    </citation>
    <scope>NUCLEOTIDE SEQUENCE [LARGE SCALE GENOMIC DNA]</scope>
    <source>
        <strain evidence="23 24">Grell-BS-1999</strain>
    </source>
</reference>
<evidence type="ECO:0000256" key="5">
    <source>
        <dbReference type="ARBA" id="ARBA00022729"/>
    </source>
</evidence>
<dbReference type="PROSITE" id="PS50259">
    <property type="entry name" value="G_PROTEIN_RECEP_F3_4"/>
    <property type="match status" value="1"/>
</dbReference>
<dbReference type="CTD" id="6749488"/>
<keyword evidence="5 21" id="KW-0732">Signal</keyword>
<evidence type="ECO:0000256" key="21">
    <source>
        <dbReference type="SAM" id="SignalP"/>
    </source>
</evidence>
<dbReference type="PANTHER" id="PTHR10519">
    <property type="entry name" value="GABA-B RECEPTOR"/>
    <property type="match status" value="1"/>
</dbReference>
<dbReference type="EMBL" id="DS985241">
    <property type="protein sequence ID" value="EDV29071.1"/>
    <property type="molecule type" value="Genomic_DNA"/>
</dbReference>
<keyword evidence="13" id="KW-0325">Glycoprotein</keyword>
<dbReference type="GO" id="GO:0045211">
    <property type="term" value="C:postsynaptic membrane"/>
    <property type="evidence" value="ECO:0007669"/>
    <property type="project" value="UniProtKB-SubCell"/>
</dbReference>
<dbReference type="PhylomeDB" id="B3RJ61"/>
<feature type="chain" id="PRO_5002798288" description="Gamma-aminobutyric acid type B receptor subunit 2" evidence="21">
    <location>
        <begin position="25"/>
        <end position="817"/>
    </location>
</feature>
<dbReference type="OMA" id="MSHRDLF"/>
<keyword evidence="6 20" id="KW-1133">Transmembrane helix</keyword>
<feature type="transmembrane region" description="Helical" evidence="20">
    <location>
        <begin position="544"/>
        <end position="562"/>
    </location>
</feature>
<dbReference type="PRINTS" id="PR01176">
    <property type="entry name" value="GABABRECEPTR"/>
</dbReference>
<feature type="coiled-coil region" evidence="19">
    <location>
        <begin position="778"/>
        <end position="805"/>
    </location>
</feature>
<evidence type="ECO:0000256" key="9">
    <source>
        <dbReference type="ARBA" id="ARBA00023054"/>
    </source>
</evidence>
<feature type="signal peptide" evidence="21">
    <location>
        <begin position="1"/>
        <end position="24"/>
    </location>
</feature>
<feature type="transmembrane region" description="Helical" evidence="20">
    <location>
        <begin position="658"/>
        <end position="679"/>
    </location>
</feature>
<dbReference type="FunFam" id="3.40.50.2300:FF:000072">
    <property type="entry name" value="Gamma-aminobutyric acid type B receptor subunit 2"/>
    <property type="match status" value="1"/>
</dbReference>
<evidence type="ECO:0000256" key="12">
    <source>
        <dbReference type="ARBA" id="ARBA00023170"/>
    </source>
</evidence>
<dbReference type="OrthoDB" id="5853075at2759"/>
<dbReference type="RefSeq" id="XP_002108273.1">
    <property type="nucleotide sequence ID" value="XM_002108237.1"/>
</dbReference>
<dbReference type="KEGG" id="tad:TRIADDRAFT_52582"/>
<evidence type="ECO:0000256" key="1">
    <source>
        <dbReference type="ARBA" id="ARBA00008991"/>
    </source>
</evidence>
<evidence type="ECO:0000256" key="14">
    <source>
        <dbReference type="ARBA" id="ARBA00023224"/>
    </source>
</evidence>
<dbReference type="Gene3D" id="3.40.50.2300">
    <property type="match status" value="2"/>
</dbReference>
<feature type="transmembrane region" description="Helical" evidence="20">
    <location>
        <begin position="475"/>
        <end position="494"/>
    </location>
</feature>
<evidence type="ECO:0000256" key="17">
    <source>
        <dbReference type="ARBA" id="ARBA00073785"/>
    </source>
</evidence>
<keyword evidence="15" id="KW-0628">Postsynaptic cell membrane</keyword>
<dbReference type="InterPro" id="IPR017978">
    <property type="entry name" value="GPCR_3_C"/>
</dbReference>
<evidence type="ECO:0000256" key="10">
    <source>
        <dbReference type="ARBA" id="ARBA00023136"/>
    </source>
</evidence>
<keyword evidence="12" id="KW-0675">Receptor</keyword>
<keyword evidence="4 20" id="KW-0812">Transmembrane</keyword>
<keyword evidence="3" id="KW-0597">Phosphoprotein</keyword>
<dbReference type="HOGENOM" id="CLU_005240_2_0_1"/>
<evidence type="ECO:0000256" key="2">
    <source>
        <dbReference type="ARBA" id="ARBA00022475"/>
    </source>
</evidence>
<evidence type="ECO:0000256" key="15">
    <source>
        <dbReference type="ARBA" id="ARBA00023257"/>
    </source>
</evidence>
<dbReference type="PRINTS" id="PR01177">
    <property type="entry name" value="GABAB1RECPTR"/>
</dbReference>
<evidence type="ECO:0000256" key="20">
    <source>
        <dbReference type="SAM" id="Phobius"/>
    </source>
</evidence>
<dbReference type="GO" id="GO:0004965">
    <property type="term" value="F:G protein-coupled GABA receptor activity"/>
    <property type="evidence" value="ECO:0000318"/>
    <property type="project" value="GO_Central"/>
</dbReference>
<dbReference type="Pfam" id="PF01094">
    <property type="entry name" value="ANF_receptor"/>
    <property type="match status" value="1"/>
</dbReference>
<dbReference type="FunFam" id="3.40.50.2300:FF:000379">
    <property type="entry name" value="Gamma-aminobutyric acid B receptor"/>
    <property type="match status" value="1"/>
</dbReference>
<organism evidence="23 24">
    <name type="scientific">Trichoplax adhaerens</name>
    <name type="common">Trichoplax reptans</name>
    <dbReference type="NCBI Taxonomy" id="10228"/>
    <lineage>
        <taxon>Eukaryota</taxon>
        <taxon>Metazoa</taxon>
        <taxon>Placozoa</taxon>
        <taxon>Uniplacotomia</taxon>
        <taxon>Trichoplacea</taxon>
        <taxon>Trichoplacidae</taxon>
        <taxon>Trichoplax</taxon>
    </lineage>
</organism>
<feature type="domain" description="G-protein coupled receptors family 3 profile" evidence="22">
    <location>
        <begin position="479"/>
        <end position="747"/>
    </location>
</feature>
<comment type="subcellular location">
    <subcellularLocation>
        <location evidence="16">Postsynaptic cell membrane</location>
        <topology evidence="16">Multi-pass membrane protein</topology>
    </subcellularLocation>
</comment>
<feature type="transmembrane region" description="Helical" evidence="20">
    <location>
        <begin position="514"/>
        <end position="532"/>
    </location>
</feature>
<dbReference type="InterPro" id="IPR028082">
    <property type="entry name" value="Peripla_BP_I"/>
</dbReference>
<evidence type="ECO:0000256" key="6">
    <source>
        <dbReference type="ARBA" id="ARBA00022989"/>
    </source>
</evidence>
<name>B3RJ61_TRIAD</name>
<dbReference type="AlphaFoldDB" id="B3RJ61"/>
<gene>
    <name evidence="23" type="ORF">TRIADDRAFT_52582</name>
</gene>
<dbReference type="GO" id="GO:0007214">
    <property type="term" value="P:gamma-aminobutyric acid signaling pathway"/>
    <property type="evidence" value="ECO:0000318"/>
    <property type="project" value="GO_Central"/>
</dbReference>
<proteinExistence type="inferred from homology"/>
<dbReference type="CDD" id="cd06366">
    <property type="entry name" value="PBP1_GABAb_receptor"/>
    <property type="match status" value="1"/>
</dbReference>
<dbReference type="CDD" id="cd15047">
    <property type="entry name" value="7tmC_GABA-B-like"/>
    <property type="match status" value="1"/>
</dbReference>
<keyword evidence="24" id="KW-1185">Reference proteome</keyword>
<accession>B3RJ61</accession>
<evidence type="ECO:0000256" key="19">
    <source>
        <dbReference type="SAM" id="Coils"/>
    </source>
</evidence>
<dbReference type="InterPro" id="IPR001828">
    <property type="entry name" value="ANF_lig-bd_rcpt"/>
</dbReference>
<dbReference type="Proteomes" id="UP000009022">
    <property type="component" value="Unassembled WGS sequence"/>
</dbReference>
<dbReference type="GeneID" id="6749488"/>
<evidence type="ECO:0000256" key="4">
    <source>
        <dbReference type="ARBA" id="ARBA00022692"/>
    </source>
</evidence>
<dbReference type="eggNOG" id="KOG1055">
    <property type="taxonomic scope" value="Eukaryota"/>
</dbReference>
<evidence type="ECO:0000256" key="18">
    <source>
        <dbReference type="ARBA" id="ARBA00083903"/>
    </source>
</evidence>
<keyword evidence="2" id="KW-1003">Cell membrane</keyword>
<feature type="transmembrane region" description="Helical" evidence="20">
    <location>
        <begin position="722"/>
        <end position="748"/>
    </location>
</feature>
<evidence type="ECO:0000256" key="16">
    <source>
        <dbReference type="ARBA" id="ARBA00034104"/>
    </source>
</evidence>
<evidence type="ECO:0000256" key="3">
    <source>
        <dbReference type="ARBA" id="ARBA00022553"/>
    </source>
</evidence>
<keyword evidence="11" id="KW-1015">Disulfide bond</keyword>
<evidence type="ECO:0000313" key="24">
    <source>
        <dbReference type="Proteomes" id="UP000009022"/>
    </source>
</evidence>
<keyword evidence="10 20" id="KW-0472">Membrane</keyword>
<feature type="transmembrane region" description="Helical" evidence="20">
    <location>
        <begin position="695"/>
        <end position="716"/>
    </location>
</feature>
<dbReference type="SUPFAM" id="SSF53822">
    <property type="entry name" value="Periplasmic binding protein-like I"/>
    <property type="match status" value="1"/>
</dbReference>
<evidence type="ECO:0000256" key="8">
    <source>
        <dbReference type="ARBA" id="ARBA00023040"/>
    </source>
</evidence>
<dbReference type="PANTHER" id="PTHR10519:SF20">
    <property type="entry name" value="G-PROTEIN COUPLED RECEPTOR 156-RELATED"/>
    <property type="match status" value="1"/>
</dbReference>
<dbReference type="InterPro" id="IPR002455">
    <property type="entry name" value="GPCR3_GABA-B"/>
</dbReference>
<feature type="transmembrane region" description="Helical" evidence="20">
    <location>
        <begin position="600"/>
        <end position="621"/>
    </location>
</feature>